<evidence type="ECO:0000313" key="2">
    <source>
        <dbReference type="EMBL" id="QDV28038.1"/>
    </source>
</evidence>
<evidence type="ECO:0000259" key="1">
    <source>
        <dbReference type="Pfam" id="PF00535"/>
    </source>
</evidence>
<organism evidence="2 3">
    <name type="scientific">Aureliella helgolandensis</name>
    <dbReference type="NCBI Taxonomy" id="2527968"/>
    <lineage>
        <taxon>Bacteria</taxon>
        <taxon>Pseudomonadati</taxon>
        <taxon>Planctomycetota</taxon>
        <taxon>Planctomycetia</taxon>
        <taxon>Pirellulales</taxon>
        <taxon>Pirellulaceae</taxon>
        <taxon>Aureliella</taxon>
    </lineage>
</organism>
<name>A0A518GHJ2_9BACT</name>
<dbReference type="OrthoDB" id="252101at2"/>
<dbReference type="AlphaFoldDB" id="A0A518GHJ2"/>
<dbReference type="InterPro" id="IPR029044">
    <property type="entry name" value="Nucleotide-diphossugar_trans"/>
</dbReference>
<dbReference type="Proteomes" id="UP000318017">
    <property type="component" value="Chromosome"/>
</dbReference>
<dbReference type="RefSeq" id="WP_145086356.1">
    <property type="nucleotide sequence ID" value="NZ_CP036298.1"/>
</dbReference>
<dbReference type="InterPro" id="IPR001173">
    <property type="entry name" value="Glyco_trans_2-like"/>
</dbReference>
<keyword evidence="3" id="KW-1185">Reference proteome</keyword>
<dbReference type="SUPFAM" id="SSF53448">
    <property type="entry name" value="Nucleotide-diphospho-sugar transferases"/>
    <property type="match status" value="1"/>
</dbReference>
<protein>
    <recommendedName>
        <fullName evidence="1">Glycosyltransferase 2-like domain-containing protein</fullName>
    </recommendedName>
</protein>
<dbReference type="EMBL" id="CP036298">
    <property type="protein sequence ID" value="QDV28038.1"/>
    <property type="molecule type" value="Genomic_DNA"/>
</dbReference>
<feature type="domain" description="Glycosyltransferase 2-like" evidence="1">
    <location>
        <begin position="5"/>
        <end position="156"/>
    </location>
</feature>
<reference evidence="2 3" key="1">
    <citation type="submission" date="2019-02" db="EMBL/GenBank/DDBJ databases">
        <title>Deep-cultivation of Planctomycetes and their phenomic and genomic characterization uncovers novel biology.</title>
        <authorList>
            <person name="Wiegand S."/>
            <person name="Jogler M."/>
            <person name="Boedeker C."/>
            <person name="Pinto D."/>
            <person name="Vollmers J."/>
            <person name="Rivas-Marin E."/>
            <person name="Kohn T."/>
            <person name="Peeters S.H."/>
            <person name="Heuer A."/>
            <person name="Rast P."/>
            <person name="Oberbeckmann S."/>
            <person name="Bunk B."/>
            <person name="Jeske O."/>
            <person name="Meyerdierks A."/>
            <person name="Storesund J.E."/>
            <person name="Kallscheuer N."/>
            <person name="Luecker S."/>
            <person name="Lage O.M."/>
            <person name="Pohl T."/>
            <person name="Merkel B.J."/>
            <person name="Hornburger P."/>
            <person name="Mueller R.-W."/>
            <person name="Bruemmer F."/>
            <person name="Labrenz M."/>
            <person name="Spormann A.M."/>
            <person name="Op den Camp H."/>
            <person name="Overmann J."/>
            <person name="Amann R."/>
            <person name="Jetten M.S.M."/>
            <person name="Mascher T."/>
            <person name="Medema M.H."/>
            <person name="Devos D.P."/>
            <person name="Kaster A.-K."/>
            <person name="Ovreas L."/>
            <person name="Rohde M."/>
            <person name="Galperin M.Y."/>
            <person name="Jogler C."/>
        </authorList>
    </citation>
    <scope>NUCLEOTIDE SEQUENCE [LARGE SCALE GENOMIC DNA]</scope>
    <source>
        <strain evidence="2 3">Q31a</strain>
    </source>
</reference>
<gene>
    <name evidence="2" type="ORF">Q31a_64310</name>
</gene>
<dbReference type="CDD" id="cd00761">
    <property type="entry name" value="Glyco_tranf_GTA_type"/>
    <property type="match status" value="1"/>
</dbReference>
<dbReference type="Gene3D" id="3.90.550.10">
    <property type="entry name" value="Spore Coat Polysaccharide Biosynthesis Protein SpsA, Chain A"/>
    <property type="match status" value="1"/>
</dbReference>
<evidence type="ECO:0000313" key="3">
    <source>
        <dbReference type="Proteomes" id="UP000318017"/>
    </source>
</evidence>
<proteinExistence type="predicted"/>
<sequence>MPNVSIIIPHRQDDSRLEATLVSVLENRPDDCEVIVVHDGCYRDPYSLRDEVIFVEEESGSGSVRLLNAGLRAACAPVVNVLLDGVVVAEGWTEGASALLSDPKHTTASVNLVDGKLVSTGIVPLTRVRASGLMRGEVEQTRSNNLVSGPTLACGFYRRKQLLALDGWNERLDLSVVDVELAWIMQTLGLNCVAAEGAAVHLTGASHHQASPVMLQQTAELAVAFGISGGGAGAAMGDFAKGLLSGRMAGATAWAKGLMNQRFTRSILARLEAAKEQLAVQAEEAPDLRFYEGEASTAWRRAA</sequence>
<dbReference type="Pfam" id="PF00535">
    <property type="entry name" value="Glycos_transf_2"/>
    <property type="match status" value="1"/>
</dbReference>
<dbReference type="KEGG" id="ahel:Q31a_64310"/>
<accession>A0A518GHJ2</accession>